<dbReference type="PROSITE" id="PS50110">
    <property type="entry name" value="RESPONSE_REGULATORY"/>
    <property type="match status" value="1"/>
</dbReference>
<dbReference type="InterPro" id="IPR011006">
    <property type="entry name" value="CheY-like_superfamily"/>
</dbReference>
<name>A0A557QYV0_9RHOO</name>
<proteinExistence type="predicted"/>
<dbReference type="PANTHER" id="PTHR45339">
    <property type="entry name" value="HYBRID SIGNAL TRANSDUCTION HISTIDINE KINASE J"/>
    <property type="match status" value="1"/>
</dbReference>
<dbReference type="Proteomes" id="UP000319502">
    <property type="component" value="Unassembled WGS sequence"/>
</dbReference>
<dbReference type="Pfam" id="PF00072">
    <property type="entry name" value="Response_reg"/>
    <property type="match status" value="1"/>
</dbReference>
<dbReference type="InterPro" id="IPR001789">
    <property type="entry name" value="Sig_transdc_resp-reg_receiver"/>
</dbReference>
<dbReference type="AlphaFoldDB" id="A0A557QYV0"/>
<evidence type="ECO:0000259" key="4">
    <source>
        <dbReference type="PROSITE" id="PS50110"/>
    </source>
</evidence>
<organism evidence="5 6">
    <name type="scientific">Denitromonas halophila</name>
    <dbReference type="NCBI Taxonomy" id="1629404"/>
    <lineage>
        <taxon>Bacteria</taxon>
        <taxon>Pseudomonadati</taxon>
        <taxon>Pseudomonadota</taxon>
        <taxon>Betaproteobacteria</taxon>
        <taxon>Rhodocyclales</taxon>
        <taxon>Zoogloeaceae</taxon>
        <taxon>Denitromonas</taxon>
    </lineage>
</organism>
<dbReference type="SUPFAM" id="SSF52172">
    <property type="entry name" value="CheY-like"/>
    <property type="match status" value="1"/>
</dbReference>
<evidence type="ECO:0000256" key="2">
    <source>
        <dbReference type="ARBA" id="ARBA00023012"/>
    </source>
</evidence>
<evidence type="ECO:0000313" key="6">
    <source>
        <dbReference type="Proteomes" id="UP000319502"/>
    </source>
</evidence>
<dbReference type="EMBL" id="VMNK01000005">
    <property type="protein sequence ID" value="TVO58090.1"/>
    <property type="molecule type" value="Genomic_DNA"/>
</dbReference>
<feature type="domain" description="Response regulatory" evidence="4">
    <location>
        <begin position="2"/>
        <end position="118"/>
    </location>
</feature>
<sequence length="129" mass="13571">MRILIVDDDYVNRKLPAVVLGRVGHEVVEAATGTEALTFAASDAFDVVLLDLTMPDMSGYEVCRQLRAADSGGWLRVVAYTAYGVDGLRDQVLASGFDALLLKPVTPAEILEALVPRSAGVGGTPPALG</sequence>
<evidence type="ECO:0000256" key="1">
    <source>
        <dbReference type="ARBA" id="ARBA00022553"/>
    </source>
</evidence>
<feature type="modified residue" description="4-aspartylphosphate" evidence="3">
    <location>
        <position position="51"/>
    </location>
</feature>
<keyword evidence="2" id="KW-0902">Two-component regulatory system</keyword>
<dbReference type="Gene3D" id="3.40.50.2300">
    <property type="match status" value="1"/>
</dbReference>
<dbReference type="GO" id="GO:0000160">
    <property type="term" value="P:phosphorelay signal transduction system"/>
    <property type="evidence" value="ECO:0007669"/>
    <property type="project" value="UniProtKB-KW"/>
</dbReference>
<keyword evidence="6" id="KW-1185">Reference proteome</keyword>
<gene>
    <name evidence="5" type="ORF">FHP91_06755</name>
</gene>
<keyword evidence="1 3" id="KW-0597">Phosphoprotein</keyword>
<dbReference type="OrthoDB" id="9179585at2"/>
<reference evidence="5 6" key="1">
    <citation type="submission" date="2019-07" db="EMBL/GenBank/DDBJ databases">
        <title>The pathways for chlorine oxyanion respiration interact through the shared metabolite chlorate.</title>
        <authorList>
            <person name="Barnum T.P."/>
            <person name="Cheng Y."/>
            <person name="Hill K.A."/>
            <person name="Lucas L.N."/>
            <person name="Carlson H.K."/>
            <person name="Coates J.D."/>
        </authorList>
    </citation>
    <scope>NUCLEOTIDE SEQUENCE [LARGE SCALE GENOMIC DNA]</scope>
    <source>
        <strain evidence="5 6">SFB-3</strain>
    </source>
</reference>
<evidence type="ECO:0000256" key="3">
    <source>
        <dbReference type="PROSITE-ProRule" id="PRU00169"/>
    </source>
</evidence>
<dbReference type="PANTHER" id="PTHR45339:SF1">
    <property type="entry name" value="HYBRID SIGNAL TRANSDUCTION HISTIDINE KINASE J"/>
    <property type="match status" value="1"/>
</dbReference>
<dbReference type="SMART" id="SM00448">
    <property type="entry name" value="REC"/>
    <property type="match status" value="1"/>
</dbReference>
<accession>A0A557QYV0</accession>
<dbReference type="RefSeq" id="WP_144308858.1">
    <property type="nucleotide sequence ID" value="NZ_VMNK01000005.1"/>
</dbReference>
<dbReference type="CDD" id="cd17546">
    <property type="entry name" value="REC_hyHK_CKI1_RcsC-like"/>
    <property type="match status" value="1"/>
</dbReference>
<comment type="caution">
    <text evidence="5">The sequence shown here is derived from an EMBL/GenBank/DDBJ whole genome shotgun (WGS) entry which is preliminary data.</text>
</comment>
<evidence type="ECO:0000313" key="5">
    <source>
        <dbReference type="EMBL" id="TVO58090.1"/>
    </source>
</evidence>
<protein>
    <submittedName>
        <fullName evidence="5">Response regulator</fullName>
    </submittedName>
</protein>